<dbReference type="EMBL" id="CAJRAY010000061">
    <property type="protein sequence ID" value="CAG5088821.1"/>
    <property type="molecule type" value="Genomic_DNA"/>
</dbReference>
<protein>
    <recommendedName>
        <fullName evidence="7">PDGLE domain-containing protein</fullName>
    </recommendedName>
</protein>
<keyword evidence="9" id="KW-1185">Reference proteome</keyword>
<evidence type="ECO:0000313" key="9">
    <source>
        <dbReference type="Proteomes" id="UP000681526"/>
    </source>
</evidence>
<keyword evidence="2" id="KW-1003">Cell membrane</keyword>
<keyword evidence="3 6" id="KW-0812">Transmembrane</keyword>
<evidence type="ECO:0000256" key="5">
    <source>
        <dbReference type="ARBA" id="ARBA00023136"/>
    </source>
</evidence>
<dbReference type="RefSeq" id="WP_015256440.1">
    <property type="nucleotide sequence ID" value="NZ_CAJRAY010000061.1"/>
</dbReference>
<feature type="domain" description="PDGLE" evidence="7">
    <location>
        <begin position="14"/>
        <end position="102"/>
    </location>
</feature>
<accession>A0ABN7S301</accession>
<dbReference type="Proteomes" id="UP000681526">
    <property type="component" value="Unassembled WGS sequence"/>
</dbReference>
<evidence type="ECO:0000256" key="2">
    <source>
        <dbReference type="ARBA" id="ARBA00022475"/>
    </source>
</evidence>
<evidence type="ECO:0000256" key="1">
    <source>
        <dbReference type="ARBA" id="ARBA00004236"/>
    </source>
</evidence>
<organism evidence="8 9">
    <name type="scientific">Thermobacillus xylanilyticus</name>
    <dbReference type="NCBI Taxonomy" id="76633"/>
    <lineage>
        <taxon>Bacteria</taxon>
        <taxon>Bacillati</taxon>
        <taxon>Bacillota</taxon>
        <taxon>Bacilli</taxon>
        <taxon>Bacillales</taxon>
        <taxon>Paenibacillaceae</taxon>
        <taxon>Thermobacillus</taxon>
    </lineage>
</organism>
<evidence type="ECO:0000256" key="6">
    <source>
        <dbReference type="SAM" id="Phobius"/>
    </source>
</evidence>
<keyword evidence="4 6" id="KW-1133">Transmembrane helix</keyword>
<dbReference type="InterPro" id="IPR025937">
    <property type="entry name" value="PDGLE_dom"/>
</dbReference>
<evidence type="ECO:0000259" key="7">
    <source>
        <dbReference type="Pfam" id="PF13190"/>
    </source>
</evidence>
<dbReference type="Pfam" id="PF13190">
    <property type="entry name" value="PDGLE"/>
    <property type="match status" value="1"/>
</dbReference>
<gene>
    <name evidence="8" type="primary">txxe 1720</name>
    <name evidence="8" type="ORF">TXXE_12350</name>
</gene>
<keyword evidence="5 6" id="KW-0472">Membrane</keyword>
<feature type="transmembrane region" description="Helical" evidence="6">
    <location>
        <begin position="81"/>
        <end position="102"/>
    </location>
</feature>
<reference evidence="8 9" key="1">
    <citation type="submission" date="2021-04" db="EMBL/GenBank/DDBJ databases">
        <authorList>
            <person name="Rakotoarivonina H."/>
        </authorList>
    </citation>
    <scope>NUCLEOTIDE SEQUENCE [LARGE SCALE GENOMIC DNA]</scope>
    <source>
        <strain evidence="8 9">XE</strain>
    </source>
</reference>
<evidence type="ECO:0000256" key="4">
    <source>
        <dbReference type="ARBA" id="ARBA00022989"/>
    </source>
</evidence>
<comment type="caution">
    <text evidence="8">The sequence shown here is derived from an EMBL/GenBank/DDBJ whole genome shotgun (WGS) entry which is preliminary data.</text>
</comment>
<comment type="subcellular location">
    <subcellularLocation>
        <location evidence="1">Cell membrane</location>
    </subcellularLocation>
</comment>
<proteinExistence type="predicted"/>
<name>A0ABN7S301_THEXY</name>
<evidence type="ECO:0000313" key="8">
    <source>
        <dbReference type="EMBL" id="CAG5088821.1"/>
    </source>
</evidence>
<sequence>MNERRPEYKVTGSRRKWAVLAVLTLAAAGLASPWASGRPDGLERVAEDLGFLGREAAVHSFSPMPGYEVAGIPWEAVRTGLAGLIGAVVMAVLLWTALRALARRR</sequence>
<evidence type="ECO:0000256" key="3">
    <source>
        <dbReference type="ARBA" id="ARBA00022692"/>
    </source>
</evidence>